<organism evidence="1 2">
    <name type="scientific">Tetragonisca angustula</name>
    <dbReference type="NCBI Taxonomy" id="166442"/>
    <lineage>
        <taxon>Eukaryota</taxon>
        <taxon>Metazoa</taxon>
        <taxon>Ecdysozoa</taxon>
        <taxon>Arthropoda</taxon>
        <taxon>Hexapoda</taxon>
        <taxon>Insecta</taxon>
        <taxon>Pterygota</taxon>
        <taxon>Neoptera</taxon>
        <taxon>Endopterygota</taxon>
        <taxon>Hymenoptera</taxon>
        <taxon>Apocrita</taxon>
        <taxon>Aculeata</taxon>
        <taxon>Apoidea</taxon>
        <taxon>Anthophila</taxon>
        <taxon>Apidae</taxon>
        <taxon>Tetragonisca</taxon>
    </lineage>
</organism>
<accession>A0AAW0ZYC3</accession>
<reference evidence="1 2" key="1">
    <citation type="submission" date="2024-05" db="EMBL/GenBank/DDBJ databases">
        <title>The nuclear and mitochondrial genome assemblies of Tetragonisca angustula (Apidae: Meliponini), a tiny yet remarkable pollinator in the Neotropics.</title>
        <authorList>
            <person name="Ferrari R."/>
            <person name="Ricardo P.C."/>
            <person name="Dias F.C."/>
            <person name="Araujo N.S."/>
            <person name="Soares D.O."/>
            <person name="Zhou Q.-S."/>
            <person name="Zhu C.-D."/>
            <person name="Coutinho L."/>
            <person name="Airas M.C."/>
            <person name="Batista T.M."/>
        </authorList>
    </citation>
    <scope>NUCLEOTIDE SEQUENCE [LARGE SCALE GENOMIC DNA]</scope>
    <source>
        <strain evidence="1">ASF017062</strain>
        <tissue evidence="1">Abdomen</tissue>
    </source>
</reference>
<dbReference type="Proteomes" id="UP001432146">
    <property type="component" value="Unassembled WGS sequence"/>
</dbReference>
<protein>
    <submittedName>
        <fullName evidence="1">Uncharacterized protein</fullName>
    </submittedName>
</protein>
<evidence type="ECO:0000313" key="2">
    <source>
        <dbReference type="Proteomes" id="UP001432146"/>
    </source>
</evidence>
<keyword evidence="2" id="KW-1185">Reference proteome</keyword>
<evidence type="ECO:0000313" key="1">
    <source>
        <dbReference type="EMBL" id="KAK9302614.1"/>
    </source>
</evidence>
<proteinExistence type="predicted"/>
<comment type="caution">
    <text evidence="1">The sequence shown here is derived from an EMBL/GenBank/DDBJ whole genome shotgun (WGS) entry which is preliminary data.</text>
</comment>
<sequence length="89" mass="9858">MPIPSTHRRALNDRLSLASRNLISSQHCRETNGRTCLKDDYTPPHCLESTDVLTSAAISWASCDYSGIIETLTELTGGLKFKQSFTSQL</sequence>
<dbReference type="EMBL" id="JAWNGG020000093">
    <property type="protein sequence ID" value="KAK9302614.1"/>
    <property type="molecule type" value="Genomic_DNA"/>
</dbReference>
<name>A0AAW0ZYC3_9HYME</name>
<gene>
    <name evidence="1" type="ORF">QLX08_005482</name>
</gene>
<dbReference type="AlphaFoldDB" id="A0AAW0ZYC3"/>